<sequence length="96" mass="11711">MLQINGCLSQILNGDMTFDDAEYFLLKPRIFEEIKKLNIRKEFLDLYEDVMLFDAFILFGKFEEQALKKRKEKLYRACQSFINEDTNYRYTKLLFW</sequence>
<protein>
    <submittedName>
        <fullName evidence="1">Uncharacterized protein</fullName>
    </submittedName>
</protein>
<evidence type="ECO:0000313" key="2">
    <source>
        <dbReference type="Proteomes" id="UP000294843"/>
    </source>
</evidence>
<organism evidence="1 2">
    <name type="scientific">Macrococcus bovicus</name>
    <dbReference type="NCBI Taxonomy" id="69968"/>
    <lineage>
        <taxon>Bacteria</taxon>
        <taxon>Bacillati</taxon>
        <taxon>Bacillota</taxon>
        <taxon>Bacilli</taxon>
        <taxon>Bacillales</taxon>
        <taxon>Staphylococcaceae</taxon>
        <taxon>Macrococcus</taxon>
    </lineage>
</organism>
<reference evidence="1 2" key="1">
    <citation type="submission" date="2019-01" db="EMBL/GenBank/DDBJ databases">
        <title>Draft genome sequences of the type strains of six Macrococcus species.</title>
        <authorList>
            <person name="Mazhar S."/>
            <person name="Altermann E."/>
            <person name="Hill C."/>
            <person name="Mcauliffe O."/>
        </authorList>
    </citation>
    <scope>NUCLEOTIDE SEQUENCE [LARGE SCALE GENOMIC DNA]</scope>
    <source>
        <strain evidence="1 2">ATCC 51825</strain>
    </source>
</reference>
<evidence type="ECO:0000313" key="1">
    <source>
        <dbReference type="EMBL" id="TDM15395.1"/>
    </source>
</evidence>
<proteinExistence type="predicted"/>
<accession>A0A4R6C245</accession>
<dbReference type="EMBL" id="SCWF01000001">
    <property type="protein sequence ID" value="TDM15395.1"/>
    <property type="molecule type" value="Genomic_DNA"/>
</dbReference>
<gene>
    <name evidence="1" type="ORF">ERX55_00365</name>
</gene>
<dbReference type="Proteomes" id="UP000294843">
    <property type="component" value="Unassembled WGS sequence"/>
</dbReference>
<name>A0A4R6C245_9STAP</name>
<dbReference type="AlphaFoldDB" id="A0A4R6C245"/>
<comment type="caution">
    <text evidence="1">The sequence shown here is derived from an EMBL/GenBank/DDBJ whole genome shotgun (WGS) entry which is preliminary data.</text>
</comment>
<keyword evidence="2" id="KW-1185">Reference proteome</keyword>